<feature type="region of interest" description="Disordered" evidence="4">
    <location>
        <begin position="391"/>
        <end position="423"/>
    </location>
</feature>
<dbReference type="Gene3D" id="3.40.50.12650">
    <property type="match status" value="1"/>
</dbReference>
<dbReference type="Proteomes" id="UP000807716">
    <property type="component" value="Unassembled WGS sequence"/>
</dbReference>
<evidence type="ECO:0000313" key="6">
    <source>
        <dbReference type="Proteomes" id="UP000807716"/>
    </source>
</evidence>
<reference evidence="5" key="1">
    <citation type="journal article" date="2020" name="Fungal Divers.">
        <title>Resolving the Mortierellaceae phylogeny through synthesis of multi-gene phylogenetics and phylogenomics.</title>
        <authorList>
            <person name="Vandepol N."/>
            <person name="Liber J."/>
            <person name="Desiro A."/>
            <person name="Na H."/>
            <person name="Kennedy M."/>
            <person name="Barry K."/>
            <person name="Grigoriev I.V."/>
            <person name="Miller A.N."/>
            <person name="O'Donnell K."/>
            <person name="Stajich J.E."/>
            <person name="Bonito G."/>
        </authorList>
    </citation>
    <scope>NUCLEOTIDE SEQUENCE</scope>
    <source>
        <strain evidence="5">BC1065</strain>
    </source>
</reference>
<sequence length="809" mass="90085">MSQIGMLEKSLRFSVRATFQEFPPRQQVVGELVQFIDRRPRMAHYYIDAWTFGYEEIWIGLSQAFNSQVHVTPYLYELYAAINDLLANRILPYLTLDGRAARFHSCRLGPDCGYGAGLQQGNTVGREVIRIQPNVSWFSALMQQERLHGDRAPPQAPVFEGKVAGRSTRFSILERLPPCLSRRDPHFYYLNFACHSSLKELEQLVELVAPRALFPCVLHRDADMRTYRESNRQIVELLARHVHHRTFALDVEENNVPGQLRQWQVQQRQRRRGVLHDRHQVLDLDGVVVADGQPTHPSSELKRPSSSCVGRSDILLQGKSDPLLSPRSRHLFKKMQRLKRQLVRAKSEEADPQHKGRVSQDSESGSSLGAGPLTLDMDELERKRLWWLQEDRGDSTTLEEADEGENEEEDEGEDEKEEDNAQEHISCGHADFQGPLSVHHNNLDRLHLQMQTQQENEWLEQSTVELSRTGLEDGATDLPHPPPSAQTSTALPQQGQQSDIIVISSDDGSQTIPSVLSLDSSRDNPFIAPSSLVSSPPGRVGLQMERPQQHCSTFKESPMLPTHLGHVVGTSSRLSGSVTPLPSRAPLSSSSSSSSLFSSSTHRLAHSNNIFANVALSPPRTRSVAVTSMYKSNTHVTTGPLNLLARSFTDPGSQGRRGWSFARPTMGVGSTLDGRASTTSRSSPSSPGSKQLKRKRRHNLDRTTETGHERRQDVDPQYAESTVTIWVESSSSSNSSSEGEDETTAIDHQTRSSVVGEQRASSTNAGISPLTLASGEHKRSSPSARASGGKVLPNDDDEEMWLEYQDLSP</sequence>
<feature type="compositionally biased region" description="Basic and acidic residues" evidence="4">
    <location>
        <begin position="345"/>
        <end position="360"/>
    </location>
</feature>
<feature type="compositionally biased region" description="Low complexity" evidence="4">
    <location>
        <begin position="580"/>
        <end position="598"/>
    </location>
</feature>
<dbReference type="PANTHER" id="PTHR23240">
    <property type="entry name" value="DNA CROSS-LINK REPAIR PROTEIN PSO2/SNM1-RELATED"/>
    <property type="match status" value="1"/>
</dbReference>
<dbReference type="GO" id="GO:0035312">
    <property type="term" value="F:5'-3' DNA exonuclease activity"/>
    <property type="evidence" value="ECO:0007669"/>
    <property type="project" value="TreeGrafter"/>
</dbReference>
<feature type="compositionally biased region" description="Basic and acidic residues" evidence="4">
    <location>
        <begin position="700"/>
        <end position="714"/>
    </location>
</feature>
<dbReference type="GO" id="GO:0000723">
    <property type="term" value="P:telomere maintenance"/>
    <property type="evidence" value="ECO:0007669"/>
    <property type="project" value="TreeGrafter"/>
</dbReference>
<evidence type="ECO:0000256" key="3">
    <source>
        <dbReference type="ARBA" id="ARBA00022839"/>
    </source>
</evidence>
<evidence type="ECO:0000256" key="4">
    <source>
        <dbReference type="SAM" id="MobiDB-lite"/>
    </source>
</evidence>
<dbReference type="AlphaFoldDB" id="A0A9P6U385"/>
<dbReference type="PANTHER" id="PTHR23240:SF8">
    <property type="entry name" value="PROTEIN ARTEMIS"/>
    <property type="match status" value="1"/>
</dbReference>
<feature type="compositionally biased region" description="Acidic residues" evidence="4">
    <location>
        <begin position="397"/>
        <end position="420"/>
    </location>
</feature>
<feature type="compositionally biased region" description="Polar residues" evidence="4">
    <location>
        <begin position="569"/>
        <end position="578"/>
    </location>
</feature>
<keyword evidence="6" id="KW-1185">Reference proteome</keyword>
<evidence type="ECO:0000256" key="1">
    <source>
        <dbReference type="ARBA" id="ARBA00022722"/>
    </source>
</evidence>
<organism evidence="5 6">
    <name type="scientific">Actinomortierella ambigua</name>
    <dbReference type="NCBI Taxonomy" id="1343610"/>
    <lineage>
        <taxon>Eukaryota</taxon>
        <taxon>Fungi</taxon>
        <taxon>Fungi incertae sedis</taxon>
        <taxon>Mucoromycota</taxon>
        <taxon>Mortierellomycotina</taxon>
        <taxon>Mortierellomycetes</taxon>
        <taxon>Mortierellales</taxon>
        <taxon>Mortierellaceae</taxon>
        <taxon>Actinomortierella</taxon>
    </lineage>
</organism>
<dbReference type="EMBL" id="JAAAJB010000319">
    <property type="protein sequence ID" value="KAG0258584.1"/>
    <property type="molecule type" value="Genomic_DNA"/>
</dbReference>
<dbReference type="OrthoDB" id="5561659at2759"/>
<feature type="compositionally biased region" description="Polar residues" evidence="4">
    <location>
        <begin position="751"/>
        <end position="766"/>
    </location>
</feature>
<feature type="region of interest" description="Disordered" evidence="4">
    <location>
        <begin position="471"/>
        <end position="495"/>
    </location>
</feature>
<feature type="region of interest" description="Disordered" evidence="4">
    <location>
        <begin position="340"/>
        <end position="375"/>
    </location>
</feature>
<name>A0A9P6U385_9FUNG</name>
<comment type="caution">
    <text evidence="5">The sequence shown here is derived from an EMBL/GenBank/DDBJ whole genome shotgun (WGS) entry which is preliminary data.</text>
</comment>
<accession>A0A9P6U385</accession>
<feature type="compositionally biased region" description="Low complexity" evidence="4">
    <location>
        <begin position="674"/>
        <end position="689"/>
    </location>
</feature>
<feature type="region of interest" description="Disordered" evidence="4">
    <location>
        <begin position="647"/>
        <end position="809"/>
    </location>
</feature>
<gene>
    <name evidence="5" type="ORF">DFQ27_004549</name>
</gene>
<dbReference type="GO" id="GO:0003684">
    <property type="term" value="F:damaged DNA binding"/>
    <property type="evidence" value="ECO:0007669"/>
    <property type="project" value="TreeGrafter"/>
</dbReference>
<keyword evidence="3" id="KW-0269">Exonuclease</keyword>
<protein>
    <submittedName>
        <fullName evidence="5">Uncharacterized protein</fullName>
    </submittedName>
</protein>
<evidence type="ECO:0000256" key="2">
    <source>
        <dbReference type="ARBA" id="ARBA00022801"/>
    </source>
</evidence>
<dbReference type="GO" id="GO:0006303">
    <property type="term" value="P:double-strand break repair via nonhomologous end joining"/>
    <property type="evidence" value="ECO:0007669"/>
    <property type="project" value="TreeGrafter"/>
</dbReference>
<evidence type="ECO:0000313" key="5">
    <source>
        <dbReference type="EMBL" id="KAG0258584.1"/>
    </source>
</evidence>
<keyword evidence="1" id="KW-0540">Nuclease</keyword>
<feature type="region of interest" description="Disordered" evidence="4">
    <location>
        <begin position="567"/>
        <end position="598"/>
    </location>
</feature>
<keyword evidence="2" id="KW-0378">Hydrolase</keyword>
<proteinExistence type="predicted"/>
<dbReference type="GO" id="GO:0036297">
    <property type="term" value="P:interstrand cross-link repair"/>
    <property type="evidence" value="ECO:0007669"/>
    <property type="project" value="TreeGrafter"/>
</dbReference>
<feature type="compositionally biased region" description="Polar residues" evidence="4">
    <location>
        <begin position="719"/>
        <end position="728"/>
    </location>
</feature>
<feature type="region of interest" description="Disordered" evidence="4">
    <location>
        <begin position="286"/>
        <end position="309"/>
    </location>
</feature>